<feature type="compositionally biased region" description="Basic and acidic residues" evidence="4">
    <location>
        <begin position="594"/>
        <end position="608"/>
    </location>
</feature>
<comment type="caution">
    <text evidence="6">The sequence shown here is derived from an EMBL/GenBank/DDBJ whole genome shotgun (WGS) entry which is preliminary data.</text>
</comment>
<feature type="compositionally biased region" description="Basic residues" evidence="4">
    <location>
        <begin position="613"/>
        <end position="626"/>
    </location>
</feature>
<accession>A0A8J4YYS1</accession>
<feature type="compositionally biased region" description="Acidic residues" evidence="4">
    <location>
        <begin position="286"/>
        <end position="295"/>
    </location>
</feature>
<feature type="compositionally biased region" description="Basic residues" evidence="4">
    <location>
        <begin position="552"/>
        <end position="561"/>
    </location>
</feature>
<feature type="coiled-coil region" evidence="3">
    <location>
        <begin position="164"/>
        <end position="197"/>
    </location>
</feature>
<dbReference type="Proteomes" id="UP000770661">
    <property type="component" value="Unassembled WGS sequence"/>
</dbReference>
<keyword evidence="3" id="KW-0175">Coiled coil</keyword>
<feature type="region of interest" description="Disordered" evidence="4">
    <location>
        <begin position="476"/>
        <end position="641"/>
    </location>
</feature>
<evidence type="ECO:0000313" key="6">
    <source>
        <dbReference type="EMBL" id="KAG0730379.1"/>
    </source>
</evidence>
<dbReference type="OrthoDB" id="10252032at2759"/>
<gene>
    <name evidence="6" type="primary">Kri1</name>
    <name evidence="6" type="ORF">GWK47_028384</name>
</gene>
<dbReference type="GO" id="GO:0005730">
    <property type="term" value="C:nucleolus"/>
    <property type="evidence" value="ECO:0007669"/>
    <property type="project" value="TreeGrafter"/>
</dbReference>
<dbReference type="GO" id="GO:0030686">
    <property type="term" value="C:90S preribosome"/>
    <property type="evidence" value="ECO:0007669"/>
    <property type="project" value="TreeGrafter"/>
</dbReference>
<protein>
    <recommendedName>
        <fullName evidence="2">Protein KRI1 homolog</fullName>
    </recommendedName>
</protein>
<evidence type="ECO:0000256" key="4">
    <source>
        <dbReference type="SAM" id="MobiDB-lite"/>
    </source>
</evidence>
<evidence type="ECO:0000259" key="5">
    <source>
        <dbReference type="Pfam" id="PF12936"/>
    </source>
</evidence>
<evidence type="ECO:0000256" key="2">
    <source>
        <dbReference type="ARBA" id="ARBA00017294"/>
    </source>
</evidence>
<dbReference type="PANTHER" id="PTHR14490">
    <property type="entry name" value="ZINC FINGER, ZZ TYPE"/>
    <property type="match status" value="1"/>
</dbReference>
<evidence type="ECO:0000256" key="1">
    <source>
        <dbReference type="ARBA" id="ARBA00007473"/>
    </source>
</evidence>
<dbReference type="Pfam" id="PF05178">
    <property type="entry name" value="Kri1"/>
    <property type="match status" value="1"/>
</dbReference>
<comment type="similarity">
    <text evidence="1">Belongs to the KRI1 family.</text>
</comment>
<dbReference type="InterPro" id="IPR018034">
    <property type="entry name" value="Kri1"/>
</dbReference>
<evidence type="ECO:0000256" key="3">
    <source>
        <dbReference type="SAM" id="Coils"/>
    </source>
</evidence>
<sequence>MVGSTKGAFYNPLLTQQDLGFLFLLSWWRCSNFRRFTVLPCIKTCIHNPEDALAFVRGDSSSLKSEEDRGLLEGLKEAWSDPKKTRDDKWLIDFFVNERYNEEEDDSVPRPYNSVVIDEESISDDEKTLEAMETFETKYRFRFEEPDEEFIKKYPRSIPDSMRVKDERRKLKRVEIKERKQKEKEVKRQEIERLKALKYKEIEAKIEKIKEASGNQDIDLGEKLFEEDFDDAHHDEAMSRMFGDDYYAVDDGNDEKPVFDEDEDVDVIKDYDHWLEKQDPSTFDGDGTEDWEEEEHGSFSVDDGTSERTQGRLTLQQEMIQASSKKSKRRKSKFANAIKKKKPVFDPKEKTFESYFDEYYQMDFEDIICGMPCRFKYRKVESNNFGLSTEEILSAQDRELNRWASLKKMLQYQRDQEIELKDHRMYQHRSSLPHVMQKILPSLFVHDPVEHHITEEEKKRLKNQKKKLRRQQKLLIANVEGNPDNNSPMMTPAADDNQNEDNASSLNLMPQHCGDKSSPKKGMKRKKDNEYSMQDAEENINNFKSPEAVGQPKKKKKKKHTKNDNVDVEMNPPGPGSSTTAKELLPTKNKKVKKDVMEVNNREKDYEASQKQGPKKNQKKKNKRQPTKLQKDATQDDPFFQGISDTRLAAYGENPKKIKNKVKYGKKEF</sequence>
<organism evidence="6 7">
    <name type="scientific">Chionoecetes opilio</name>
    <name type="common">Atlantic snow crab</name>
    <name type="synonym">Cancer opilio</name>
    <dbReference type="NCBI Taxonomy" id="41210"/>
    <lineage>
        <taxon>Eukaryota</taxon>
        <taxon>Metazoa</taxon>
        <taxon>Ecdysozoa</taxon>
        <taxon>Arthropoda</taxon>
        <taxon>Crustacea</taxon>
        <taxon>Multicrustacea</taxon>
        <taxon>Malacostraca</taxon>
        <taxon>Eumalacostraca</taxon>
        <taxon>Eucarida</taxon>
        <taxon>Decapoda</taxon>
        <taxon>Pleocyemata</taxon>
        <taxon>Brachyura</taxon>
        <taxon>Eubrachyura</taxon>
        <taxon>Majoidea</taxon>
        <taxon>Majidae</taxon>
        <taxon>Chionoecetes</taxon>
    </lineage>
</organism>
<dbReference type="Pfam" id="PF12936">
    <property type="entry name" value="Kri1_C"/>
    <property type="match status" value="1"/>
</dbReference>
<dbReference type="EMBL" id="JACEEZ010000232">
    <property type="protein sequence ID" value="KAG0730379.1"/>
    <property type="molecule type" value="Genomic_DNA"/>
</dbReference>
<feature type="domain" description="Kri1-like C-terminal" evidence="5">
    <location>
        <begin position="350"/>
        <end position="434"/>
    </location>
</feature>
<name>A0A8J4YYS1_CHIOP</name>
<keyword evidence="7" id="KW-1185">Reference proteome</keyword>
<feature type="region of interest" description="Disordered" evidence="4">
    <location>
        <begin position="277"/>
        <end position="306"/>
    </location>
</feature>
<dbReference type="GO" id="GO:0000447">
    <property type="term" value="P:endonucleolytic cleavage in ITS1 to separate SSU-rRNA from 5.8S rRNA and LSU-rRNA from tricistronic rRNA transcript (SSU-rRNA, 5.8S rRNA, LSU-rRNA)"/>
    <property type="evidence" value="ECO:0007669"/>
    <property type="project" value="TreeGrafter"/>
</dbReference>
<dbReference type="InterPro" id="IPR024626">
    <property type="entry name" value="Kri1-like_C"/>
</dbReference>
<dbReference type="AlphaFoldDB" id="A0A8J4YYS1"/>
<dbReference type="PANTHER" id="PTHR14490:SF5">
    <property type="entry name" value="PROTEIN KRI1 HOMOLOG"/>
    <property type="match status" value="1"/>
</dbReference>
<reference evidence="6" key="1">
    <citation type="submission" date="2020-07" db="EMBL/GenBank/DDBJ databases">
        <title>The High-quality genome of the commercially important snow crab, Chionoecetes opilio.</title>
        <authorList>
            <person name="Jeong J.-H."/>
            <person name="Ryu S."/>
        </authorList>
    </citation>
    <scope>NUCLEOTIDE SEQUENCE</scope>
    <source>
        <strain evidence="6">MADBK_172401_WGS</strain>
        <tissue evidence="6">Digestive gland</tissue>
    </source>
</reference>
<evidence type="ECO:0000313" key="7">
    <source>
        <dbReference type="Proteomes" id="UP000770661"/>
    </source>
</evidence>
<proteinExistence type="inferred from homology"/>